<name>A0ABW4MYZ6_9CAUL</name>
<evidence type="ECO:0000259" key="11">
    <source>
        <dbReference type="Pfam" id="PF01656"/>
    </source>
</evidence>
<sequence length="272" mass="29120">MSKVVVVTSGKGGVGKTTSSAALGAALAQAGQSVVVVDFDVGLRNLDLVMGAERRVVFDLVNVVQGDAKLPQALIRDKRLETLWLLPASQTRDKEALTEEGVEKVMDGLRARFDWIICDSPAGIEKGATLAMRFADQAVVVTNPEVSSVRDSDRIIGLLDSKTRRAEGGDKVEKQLLLTRYDPVRAARGEMMKVEDVLEILAIPLLGIVGESADVLTASNLGFPVTLHNPASPPAKAYAQAARRLMGEEVAFTPAKEKKGLFGRLFGKRVAA</sequence>
<dbReference type="Pfam" id="PF01656">
    <property type="entry name" value="CbiA"/>
    <property type="match status" value="1"/>
</dbReference>
<keyword evidence="8" id="KW-0131">Cell cycle</keyword>
<comment type="similarity">
    <text evidence="1">Belongs to the ParA family. MinD subfamily.</text>
</comment>
<comment type="caution">
    <text evidence="12">The sequence shown here is derived from an EMBL/GenBank/DDBJ whole genome shotgun (WGS) entry which is preliminary data.</text>
</comment>
<dbReference type="Proteomes" id="UP001597237">
    <property type="component" value="Unassembled WGS sequence"/>
</dbReference>
<keyword evidence="4" id="KW-0132">Cell division</keyword>
<evidence type="ECO:0000256" key="4">
    <source>
        <dbReference type="ARBA" id="ARBA00022618"/>
    </source>
</evidence>
<evidence type="ECO:0000256" key="6">
    <source>
        <dbReference type="ARBA" id="ARBA00022840"/>
    </source>
</evidence>
<evidence type="ECO:0000256" key="10">
    <source>
        <dbReference type="ARBA" id="ARBA00032845"/>
    </source>
</evidence>
<evidence type="ECO:0000256" key="7">
    <source>
        <dbReference type="ARBA" id="ARBA00023210"/>
    </source>
</evidence>
<keyword evidence="7" id="KW-0717">Septation</keyword>
<evidence type="ECO:0000256" key="5">
    <source>
        <dbReference type="ARBA" id="ARBA00022741"/>
    </source>
</evidence>
<dbReference type="PANTHER" id="PTHR43384:SF6">
    <property type="entry name" value="SEPTUM SITE-DETERMINING PROTEIN MIND HOMOLOG, CHLOROPLASTIC"/>
    <property type="match status" value="1"/>
</dbReference>
<dbReference type="Gene3D" id="3.40.50.300">
    <property type="entry name" value="P-loop containing nucleotide triphosphate hydrolases"/>
    <property type="match status" value="1"/>
</dbReference>
<evidence type="ECO:0000256" key="8">
    <source>
        <dbReference type="ARBA" id="ARBA00023306"/>
    </source>
</evidence>
<dbReference type="RefSeq" id="WP_377282557.1">
    <property type="nucleotide sequence ID" value="NZ_JBHRSI010000007.1"/>
</dbReference>
<evidence type="ECO:0000256" key="2">
    <source>
        <dbReference type="ARBA" id="ARBA00011626"/>
    </source>
</evidence>
<dbReference type="InterPro" id="IPR027417">
    <property type="entry name" value="P-loop_NTPase"/>
</dbReference>
<accession>A0ABW4MYZ6</accession>
<comment type="function">
    <text evidence="9">ATPase required for the correct placement of the division site. Cell division inhibitors MinC and MinD act in concert to form an inhibitor capable of blocking formation of the polar Z ring septums. Rapidly oscillates between the poles of the cell to destabilize FtsZ filaments that have formed before they mature into polar Z rings.</text>
</comment>
<feature type="domain" description="CobQ/CobB/MinD/ParA nucleotide binding" evidence="11">
    <location>
        <begin position="5"/>
        <end position="220"/>
    </location>
</feature>
<dbReference type="CDD" id="cd02036">
    <property type="entry name" value="MinD"/>
    <property type="match status" value="1"/>
</dbReference>
<dbReference type="InterPro" id="IPR025501">
    <property type="entry name" value="MinD_FleN"/>
</dbReference>
<evidence type="ECO:0000256" key="1">
    <source>
        <dbReference type="ARBA" id="ARBA00010257"/>
    </source>
</evidence>
<reference evidence="13" key="1">
    <citation type="journal article" date="2019" name="Int. J. Syst. Evol. Microbiol.">
        <title>The Global Catalogue of Microorganisms (GCM) 10K type strain sequencing project: providing services to taxonomists for standard genome sequencing and annotation.</title>
        <authorList>
            <consortium name="The Broad Institute Genomics Platform"/>
            <consortium name="The Broad Institute Genome Sequencing Center for Infectious Disease"/>
            <person name="Wu L."/>
            <person name="Ma J."/>
        </authorList>
    </citation>
    <scope>NUCLEOTIDE SEQUENCE [LARGE SCALE GENOMIC DNA]</scope>
    <source>
        <strain evidence="13">DFY28</strain>
    </source>
</reference>
<comment type="subunit">
    <text evidence="2">Interacts with MinC and FtsZ.</text>
</comment>
<keyword evidence="6" id="KW-0067">ATP-binding</keyword>
<gene>
    <name evidence="12" type="primary">minD</name>
    <name evidence="12" type="ORF">ACFSC0_05885</name>
</gene>
<dbReference type="InterPro" id="IPR050625">
    <property type="entry name" value="ParA/MinD_ATPase"/>
</dbReference>
<dbReference type="PANTHER" id="PTHR43384">
    <property type="entry name" value="SEPTUM SITE-DETERMINING PROTEIN MIND HOMOLOG, CHLOROPLASTIC-RELATED"/>
    <property type="match status" value="1"/>
</dbReference>
<protein>
    <recommendedName>
        <fullName evidence="3">Septum site-determining protein MinD</fullName>
    </recommendedName>
    <alternativeName>
        <fullName evidence="10">Cell division inhibitor MinD</fullName>
    </alternativeName>
</protein>
<dbReference type="NCBIfam" id="TIGR01968">
    <property type="entry name" value="minD_bact"/>
    <property type="match status" value="1"/>
</dbReference>
<evidence type="ECO:0000313" key="12">
    <source>
        <dbReference type="EMBL" id="MFD1782916.1"/>
    </source>
</evidence>
<dbReference type="InterPro" id="IPR002586">
    <property type="entry name" value="CobQ/CobB/MinD/ParA_Nub-bd_dom"/>
</dbReference>
<evidence type="ECO:0000256" key="9">
    <source>
        <dbReference type="ARBA" id="ARBA00025436"/>
    </source>
</evidence>
<evidence type="ECO:0000313" key="13">
    <source>
        <dbReference type="Proteomes" id="UP001597237"/>
    </source>
</evidence>
<dbReference type="EMBL" id="JBHUEY010000001">
    <property type="protein sequence ID" value="MFD1782916.1"/>
    <property type="molecule type" value="Genomic_DNA"/>
</dbReference>
<dbReference type="PIRSF" id="PIRSF003092">
    <property type="entry name" value="MinD"/>
    <property type="match status" value="1"/>
</dbReference>
<dbReference type="InterPro" id="IPR010223">
    <property type="entry name" value="MinD"/>
</dbReference>
<keyword evidence="5" id="KW-0547">Nucleotide-binding</keyword>
<proteinExistence type="inferred from homology"/>
<keyword evidence="13" id="KW-1185">Reference proteome</keyword>
<dbReference type="SUPFAM" id="SSF52540">
    <property type="entry name" value="P-loop containing nucleoside triphosphate hydrolases"/>
    <property type="match status" value="1"/>
</dbReference>
<organism evidence="12 13">
    <name type="scientific">Phenylobacterium terrae</name>
    <dbReference type="NCBI Taxonomy" id="2665495"/>
    <lineage>
        <taxon>Bacteria</taxon>
        <taxon>Pseudomonadati</taxon>
        <taxon>Pseudomonadota</taxon>
        <taxon>Alphaproteobacteria</taxon>
        <taxon>Caulobacterales</taxon>
        <taxon>Caulobacteraceae</taxon>
        <taxon>Phenylobacterium</taxon>
    </lineage>
</organism>
<evidence type="ECO:0000256" key="3">
    <source>
        <dbReference type="ARBA" id="ARBA00016887"/>
    </source>
</evidence>